<feature type="binding site" evidence="7">
    <location>
        <position position="250"/>
    </location>
    <ligand>
        <name>Mg(2+)</name>
        <dbReference type="ChEBI" id="CHEBI:18420"/>
        <label>1</label>
    </ligand>
</feature>
<dbReference type="SUPFAM" id="SSF56219">
    <property type="entry name" value="DNase I-like"/>
    <property type="match status" value="1"/>
</dbReference>
<gene>
    <name evidence="10" type="primary">xth</name>
    <name evidence="10" type="ORF">C1I89_00100</name>
</gene>
<feature type="binding site" evidence="7">
    <location>
        <position position="249"/>
    </location>
    <ligand>
        <name>Mg(2+)</name>
        <dbReference type="ChEBI" id="CHEBI:18420"/>
        <label>1</label>
    </ligand>
</feature>
<evidence type="ECO:0000256" key="6">
    <source>
        <dbReference type="PIRSR" id="PIRSR604808-1"/>
    </source>
</evidence>
<keyword evidence="7" id="KW-0464">Manganese</keyword>
<dbReference type="Gene3D" id="3.60.10.10">
    <property type="entry name" value="Endonuclease/exonuclease/phosphatase"/>
    <property type="match status" value="1"/>
</dbReference>
<evidence type="ECO:0000313" key="10">
    <source>
        <dbReference type="EMBL" id="PND34848.1"/>
    </source>
</evidence>
<dbReference type="GO" id="GO:0046872">
    <property type="term" value="F:metal ion binding"/>
    <property type="evidence" value="ECO:0007669"/>
    <property type="project" value="UniProtKB-KW"/>
</dbReference>
<dbReference type="PANTHER" id="PTHR43250:SF2">
    <property type="entry name" value="EXODEOXYRIBONUCLEASE III"/>
    <property type="match status" value="1"/>
</dbReference>
<evidence type="ECO:0000256" key="4">
    <source>
        <dbReference type="ARBA" id="ARBA00022801"/>
    </source>
</evidence>
<evidence type="ECO:0000256" key="8">
    <source>
        <dbReference type="PIRSR" id="PIRSR604808-3"/>
    </source>
</evidence>
<dbReference type="Pfam" id="PF03372">
    <property type="entry name" value="Exo_endo_phos"/>
    <property type="match status" value="1"/>
</dbReference>
<organism evidence="10 11">
    <name type="scientific">Achromobacter pulmonis</name>
    <dbReference type="NCBI Taxonomy" id="1389932"/>
    <lineage>
        <taxon>Bacteria</taxon>
        <taxon>Pseudomonadati</taxon>
        <taxon>Pseudomonadota</taxon>
        <taxon>Betaproteobacteria</taxon>
        <taxon>Burkholderiales</taxon>
        <taxon>Alcaligenaceae</taxon>
        <taxon>Achromobacter</taxon>
    </lineage>
</organism>
<dbReference type="Proteomes" id="UP000235994">
    <property type="component" value="Unassembled WGS sequence"/>
</dbReference>
<dbReference type="InterPro" id="IPR005135">
    <property type="entry name" value="Endo/exonuclease/phosphatase"/>
</dbReference>
<comment type="cofactor">
    <cofactor evidence="7">
        <name>Mg(2+)</name>
        <dbReference type="ChEBI" id="CHEBI:18420"/>
    </cofactor>
    <cofactor evidence="7">
        <name>Mn(2+)</name>
        <dbReference type="ChEBI" id="CHEBI:29035"/>
    </cofactor>
    <text evidence="7">Probably binds two magnesium or manganese ions per subunit.</text>
</comment>
<dbReference type="InterPro" id="IPR020848">
    <property type="entry name" value="AP_endonuclease_F1_CS"/>
</dbReference>
<dbReference type="AlphaFoldDB" id="A0A2N8KN19"/>
<dbReference type="InterPro" id="IPR036691">
    <property type="entry name" value="Endo/exonu/phosph_ase_sf"/>
</dbReference>
<keyword evidence="11" id="KW-1185">Reference proteome</keyword>
<dbReference type="GO" id="GO:0003677">
    <property type="term" value="F:DNA binding"/>
    <property type="evidence" value="ECO:0007669"/>
    <property type="project" value="InterPro"/>
</dbReference>
<keyword evidence="5 7" id="KW-0460">Magnesium</keyword>
<name>A0A2N8KN19_9BURK</name>
<feature type="active site" description="Proton donor/acceptor" evidence="6">
    <location>
        <position position="149"/>
    </location>
</feature>
<feature type="active site" description="Proton acceptor" evidence="6">
    <location>
        <position position="250"/>
    </location>
</feature>
<evidence type="ECO:0000256" key="7">
    <source>
        <dbReference type="PIRSR" id="PIRSR604808-2"/>
    </source>
</evidence>
<feature type="site" description="Important for catalytic activity" evidence="8">
    <location>
        <position position="220"/>
    </location>
</feature>
<comment type="similarity">
    <text evidence="2">Belongs to the DNA repair enzymes AP/ExoA family.</text>
</comment>
<feature type="binding site" evidence="7">
    <location>
        <position position="7"/>
    </location>
    <ligand>
        <name>Mg(2+)</name>
        <dbReference type="ChEBI" id="CHEBI:18420"/>
        <label>1</label>
    </ligand>
</feature>
<feature type="binding site" evidence="7">
    <location>
        <position position="151"/>
    </location>
    <ligand>
        <name>Mg(2+)</name>
        <dbReference type="ChEBI" id="CHEBI:18420"/>
        <label>1</label>
    </ligand>
</feature>
<dbReference type="CDD" id="cd09086">
    <property type="entry name" value="ExoIII-like_AP-endo"/>
    <property type="match status" value="1"/>
</dbReference>
<dbReference type="GO" id="GO:0006281">
    <property type="term" value="P:DNA repair"/>
    <property type="evidence" value="ECO:0007669"/>
    <property type="project" value="InterPro"/>
</dbReference>
<dbReference type="GO" id="GO:0008311">
    <property type="term" value="F:double-stranded DNA 3'-5' DNA exonuclease activity"/>
    <property type="evidence" value="ECO:0007669"/>
    <property type="project" value="InterPro"/>
</dbReference>
<dbReference type="InterPro" id="IPR004808">
    <property type="entry name" value="AP_endonuc_1"/>
</dbReference>
<feature type="domain" description="Endonuclease/exonuclease/phosphatase" evidence="9">
    <location>
        <begin position="4"/>
        <end position="250"/>
    </location>
</feature>
<dbReference type="EMBL" id="POQS01000001">
    <property type="protein sequence ID" value="PND34848.1"/>
    <property type="molecule type" value="Genomic_DNA"/>
</dbReference>
<comment type="cofactor">
    <cofactor evidence="1">
        <name>Mn(2+)</name>
        <dbReference type="ChEBI" id="CHEBI:29035"/>
    </cofactor>
</comment>
<dbReference type="NCBIfam" id="TIGR00633">
    <property type="entry name" value="xth"/>
    <property type="match status" value="1"/>
</dbReference>
<evidence type="ECO:0000256" key="2">
    <source>
        <dbReference type="ARBA" id="ARBA00007092"/>
    </source>
</evidence>
<protein>
    <submittedName>
        <fullName evidence="10">Exodeoxyribonuclease III</fullName>
    </submittedName>
</protein>
<accession>A0A2N8KN19</accession>
<evidence type="ECO:0000256" key="1">
    <source>
        <dbReference type="ARBA" id="ARBA00001936"/>
    </source>
</evidence>
<comment type="caution">
    <text evidence="10">The sequence shown here is derived from an EMBL/GenBank/DDBJ whole genome shotgun (WGS) entry which is preliminary data.</text>
</comment>
<evidence type="ECO:0000256" key="3">
    <source>
        <dbReference type="ARBA" id="ARBA00022723"/>
    </source>
</evidence>
<evidence type="ECO:0000259" key="9">
    <source>
        <dbReference type="Pfam" id="PF03372"/>
    </source>
</evidence>
<dbReference type="PROSITE" id="PS51435">
    <property type="entry name" value="AP_NUCLEASE_F1_4"/>
    <property type="match status" value="1"/>
</dbReference>
<dbReference type="InterPro" id="IPR037493">
    <property type="entry name" value="ExoIII-like"/>
</dbReference>
<feature type="site" description="Transition state stabilizer" evidence="8">
    <location>
        <position position="151"/>
    </location>
</feature>
<keyword evidence="4" id="KW-0378">Hydrolase</keyword>
<dbReference type="PANTHER" id="PTHR43250">
    <property type="entry name" value="EXODEOXYRIBONUCLEASE III"/>
    <property type="match status" value="1"/>
</dbReference>
<reference evidence="10 11" key="1">
    <citation type="submission" date="2018-01" db="EMBL/GenBank/DDBJ databases">
        <title>The draft genome of an aniline degradation strain ANB-1.</title>
        <authorList>
            <person name="Zhang L."/>
            <person name="Jiang J."/>
        </authorList>
    </citation>
    <scope>NUCLEOTIDE SEQUENCE [LARGE SCALE GENOMIC DNA]</scope>
    <source>
        <strain evidence="10 11">ANB-1</strain>
    </source>
</reference>
<dbReference type="PROSITE" id="PS00728">
    <property type="entry name" value="AP_NUCLEASE_F1_3"/>
    <property type="match status" value="1"/>
</dbReference>
<dbReference type="GO" id="GO:0004519">
    <property type="term" value="F:endonuclease activity"/>
    <property type="evidence" value="ECO:0007669"/>
    <property type="project" value="InterPro"/>
</dbReference>
<proteinExistence type="inferred from homology"/>
<feature type="binding site" evidence="7">
    <location>
        <position position="149"/>
    </location>
    <ligand>
        <name>Mg(2+)</name>
        <dbReference type="ChEBI" id="CHEBI:18420"/>
        <label>1</label>
    </ligand>
</feature>
<feature type="site" description="Interaction with DNA substrate" evidence="8">
    <location>
        <position position="250"/>
    </location>
</feature>
<sequence length="260" mass="29528">MKLATWNVNSLNVRLQQVLDWLAANPVDVLCIQELKLTDDKFPEAAFTEAGYHAVWAGQKTYNGVAIISRVPGTSMERNIPGYEDPQQRVLALTFPGPEGDVRVVCAYCPNGQSVGSDKYAYKLEWFEAMRKWLAEEIKQYPRLAVLGDYNVAPADEDVHNPEKWEGQVLVSEPERAAFRALLDLGLSDSFRLFEQPEKSFSWWDYRQFAFRRNAGLRIDHVLLSAPLVKRCVACAIDKEPRRNEQPSDHAPVVATLEFV</sequence>
<evidence type="ECO:0000313" key="11">
    <source>
        <dbReference type="Proteomes" id="UP000235994"/>
    </source>
</evidence>
<evidence type="ECO:0000256" key="5">
    <source>
        <dbReference type="ARBA" id="ARBA00022842"/>
    </source>
</evidence>
<dbReference type="RefSeq" id="WP_102770807.1">
    <property type="nucleotide sequence ID" value="NZ_POQS01000001.1"/>
</dbReference>
<feature type="active site" evidence="6">
    <location>
        <position position="108"/>
    </location>
</feature>
<dbReference type="NCBIfam" id="TIGR00195">
    <property type="entry name" value="exoDNase_III"/>
    <property type="match status" value="1"/>
</dbReference>
<keyword evidence="3 7" id="KW-0479">Metal-binding</keyword>
<feature type="binding site" evidence="7">
    <location>
        <position position="34"/>
    </location>
    <ligand>
        <name>Mg(2+)</name>
        <dbReference type="ChEBI" id="CHEBI:18420"/>
        <label>1</label>
    </ligand>
</feature>